<keyword evidence="3" id="KW-1185">Reference proteome</keyword>
<evidence type="ECO:0000256" key="1">
    <source>
        <dbReference type="ARBA" id="ARBA00008007"/>
    </source>
</evidence>
<dbReference type="CDD" id="cd06223">
    <property type="entry name" value="PRTases_typeI"/>
    <property type="match status" value="1"/>
</dbReference>
<dbReference type="InParanoid" id="K0YMX2"/>
<evidence type="ECO:0000313" key="2">
    <source>
        <dbReference type="EMBL" id="EJZ84826.1"/>
    </source>
</evidence>
<dbReference type="InterPro" id="IPR029057">
    <property type="entry name" value="PRTase-like"/>
</dbReference>
<dbReference type="InterPro" id="IPR000836">
    <property type="entry name" value="PRTase_dom"/>
</dbReference>
<dbReference type="AlphaFoldDB" id="K0YMX2"/>
<dbReference type="FunCoup" id="K0YMX2">
    <property type="interactions" value="1"/>
</dbReference>
<name>K0YMX2_9ACTN</name>
<dbReference type="PANTHER" id="PTHR47505:SF1">
    <property type="entry name" value="DNA UTILIZATION PROTEIN YHGH"/>
    <property type="match status" value="1"/>
</dbReference>
<dbReference type="InterPro" id="IPR051910">
    <property type="entry name" value="ComF/GntX_DNA_util-trans"/>
</dbReference>
<comment type="caution">
    <text evidence="2">The sequence shown here is derived from an EMBL/GenBank/DDBJ whole genome shotgun (WGS) entry which is preliminary data.</text>
</comment>
<sequence length="228" mass="25325">MGFIAQSICETLWPTRCALCDTPGKLLCPRCARSLEFIDYYRACPRCGSPWGSLQCDRCNPVTERELADVSPCVSCFRYEGGAALLVKTYKDKGEQRLADVLARFLADVVDPAWKEWAQAVSYIPATTKARRRRGFDHMALVAQSFSRMTGLPCTQTLEECKAADQRTLSRQERIANMQGRFQAIKALGLNRVLLLDDVITTGATLSSAQCALDRSRCSTRIATIARA</sequence>
<dbReference type="RefSeq" id="WP_009138665.1">
    <property type="nucleotide sequence ID" value="NZ_JH815198.1"/>
</dbReference>
<dbReference type="Gene3D" id="3.40.50.2020">
    <property type="match status" value="1"/>
</dbReference>
<accession>K0YMX2</accession>
<comment type="similarity">
    <text evidence="1">Belongs to the ComF/GntX family.</text>
</comment>
<proteinExistence type="inferred from homology"/>
<dbReference type="PANTHER" id="PTHR47505">
    <property type="entry name" value="DNA UTILIZATION PROTEIN YHGH"/>
    <property type="match status" value="1"/>
</dbReference>
<organism evidence="2 3">
    <name type="scientific">Slackia piriformis YIT 12062</name>
    <dbReference type="NCBI Taxonomy" id="742818"/>
    <lineage>
        <taxon>Bacteria</taxon>
        <taxon>Bacillati</taxon>
        <taxon>Actinomycetota</taxon>
        <taxon>Coriobacteriia</taxon>
        <taxon>Eggerthellales</taxon>
        <taxon>Eggerthellaceae</taxon>
        <taxon>Slackia</taxon>
    </lineage>
</organism>
<dbReference type="PATRIC" id="fig|742818.3.peg.478"/>
<dbReference type="Proteomes" id="UP000006069">
    <property type="component" value="Unassembled WGS sequence"/>
</dbReference>
<protein>
    <submittedName>
        <fullName evidence="2">ComF family protein</fullName>
    </submittedName>
</protein>
<reference evidence="2 3" key="1">
    <citation type="submission" date="2012-08" db="EMBL/GenBank/DDBJ databases">
        <title>The Genome Sequence of Slackia piriformis YIT 12062.</title>
        <authorList>
            <consortium name="The Broad Institute Genome Sequencing Platform"/>
            <person name="Earl A."/>
            <person name="Ward D."/>
            <person name="Feldgarden M."/>
            <person name="Gevers D."/>
            <person name="Morotomi M."/>
            <person name="Walker B."/>
            <person name="Young S.K."/>
            <person name="Zeng Q."/>
            <person name="Gargeya S."/>
            <person name="Fitzgerald M."/>
            <person name="Haas B."/>
            <person name="Abouelleil A."/>
            <person name="Alvarado L."/>
            <person name="Arachchi H.M."/>
            <person name="Berlin A.M."/>
            <person name="Chapman S.B."/>
            <person name="Goldberg J."/>
            <person name="Griggs A."/>
            <person name="Gujja S."/>
            <person name="Hansen M."/>
            <person name="Howarth C."/>
            <person name="Imamovic A."/>
            <person name="Larimer J."/>
            <person name="McCowen C."/>
            <person name="Montmayeur A."/>
            <person name="Murphy C."/>
            <person name="Neiman D."/>
            <person name="Pearson M."/>
            <person name="Priest M."/>
            <person name="Roberts A."/>
            <person name="Saif S."/>
            <person name="Shea T."/>
            <person name="Sisk P."/>
            <person name="Sykes S."/>
            <person name="Wortman J."/>
            <person name="Nusbaum C."/>
            <person name="Birren B."/>
        </authorList>
    </citation>
    <scope>NUCLEOTIDE SEQUENCE [LARGE SCALE GENOMIC DNA]</scope>
    <source>
        <strain evidence="2 3">YIT 12062</strain>
    </source>
</reference>
<dbReference type="HOGENOM" id="CLU_054549_0_0_11"/>
<dbReference type="EMBL" id="ADMD01000001">
    <property type="protein sequence ID" value="EJZ84826.1"/>
    <property type="molecule type" value="Genomic_DNA"/>
</dbReference>
<gene>
    <name evidence="2" type="ORF">HMPREF9451_00431</name>
</gene>
<dbReference type="eggNOG" id="COG1040">
    <property type="taxonomic scope" value="Bacteria"/>
</dbReference>
<dbReference type="SUPFAM" id="SSF53271">
    <property type="entry name" value="PRTase-like"/>
    <property type="match status" value="1"/>
</dbReference>
<evidence type="ECO:0000313" key="3">
    <source>
        <dbReference type="Proteomes" id="UP000006069"/>
    </source>
</evidence>
<dbReference type="OrthoDB" id="5242900at2"/>